<sequence>MNKASEATASTILFNFQPTNAIAHIKFSNDKAAVFLV</sequence>
<evidence type="ECO:0000313" key="1">
    <source>
        <dbReference type="EMBL" id="VHO02241.1"/>
    </source>
</evidence>
<dbReference type="EMBL" id="CAAJGR010000059">
    <property type="protein sequence ID" value="VHO02241.1"/>
    <property type="molecule type" value="Genomic_DNA"/>
</dbReference>
<organism evidence="1">
    <name type="scientific">Rheinheimera sp. BAL341</name>
    <dbReference type="NCBI Taxonomy" id="1708203"/>
    <lineage>
        <taxon>Bacteria</taxon>
        <taxon>Pseudomonadati</taxon>
        <taxon>Pseudomonadota</taxon>
        <taxon>Gammaproteobacteria</taxon>
        <taxon>Chromatiales</taxon>
        <taxon>Chromatiaceae</taxon>
        <taxon>Rheinheimera</taxon>
    </lineage>
</organism>
<gene>
    <name evidence="1" type="ORF">BAL341_651</name>
</gene>
<name>A0A486XKL3_9GAMM</name>
<proteinExistence type="predicted"/>
<accession>A0A486XKL3</accession>
<protein>
    <submittedName>
        <fullName evidence="1">Uncharacterized protein</fullName>
    </submittedName>
</protein>
<dbReference type="AlphaFoldDB" id="A0A486XKL3"/>
<reference evidence="1" key="1">
    <citation type="submission" date="2019-04" db="EMBL/GenBank/DDBJ databases">
        <authorList>
            <person name="Brambilla D."/>
        </authorList>
    </citation>
    <scope>NUCLEOTIDE SEQUENCE</scope>
    <source>
        <strain evidence="1">BAL1</strain>
    </source>
</reference>